<feature type="domain" description="TPPC8 C-terminal Ig-like" evidence="1">
    <location>
        <begin position="311"/>
        <end position="404"/>
    </location>
</feature>
<dbReference type="InterPro" id="IPR057651">
    <property type="entry name" value="Ig_TPPC8_C"/>
</dbReference>
<reference evidence="3" key="1">
    <citation type="submission" date="2021-02" db="EMBL/GenBank/DDBJ databases">
        <authorList>
            <person name="Nowell W R."/>
        </authorList>
    </citation>
    <scope>NUCLEOTIDE SEQUENCE</scope>
</reference>
<proteinExistence type="predicted"/>
<dbReference type="InterPro" id="IPR024420">
    <property type="entry name" value="TRAPP_III_complex_Trs85"/>
</dbReference>
<evidence type="ECO:0000313" key="4">
    <source>
        <dbReference type="Proteomes" id="UP000663845"/>
    </source>
</evidence>
<organism evidence="3 4">
    <name type="scientific">Adineta steineri</name>
    <dbReference type="NCBI Taxonomy" id="433720"/>
    <lineage>
        <taxon>Eukaryota</taxon>
        <taxon>Metazoa</taxon>
        <taxon>Spiralia</taxon>
        <taxon>Gnathifera</taxon>
        <taxon>Rotifera</taxon>
        <taxon>Eurotatoria</taxon>
        <taxon>Bdelloidea</taxon>
        <taxon>Adinetida</taxon>
        <taxon>Adinetidae</taxon>
        <taxon>Adineta</taxon>
    </lineage>
</organism>
<sequence length="436" mass="51208">MEKYNLSFIELDENQNHEDFVIVWLSLDDVPNSTANFNNYLKKYDSREACMSYIRNFRSERKIFLILLMDVEYLSIFEELSQIQSIYILKQHDENLQFNKQDHLKLVGPFENIDELINRLRKDILLTYTSDIAINTSSLNENKIEQSLTNLHCNTLTILWYHYFICYLIKYPNSDMEKLKQLMIKQYSIRYGESLSLLFKCTHKQNDNDSLQMKHIYLSNDETMKDKYIDISQNPINDFFCHFISNIDPIQSTHRQKSTNSPTTIPPVSLVLLWQIATANQLGQIEIRHGLHMLSPSIDIPNQEQEVNDTIQYELIYPPIIEHKFTKTLFLPVQLKLFNRTNEQIKLQLQLTRSTYDNDPYFTSCCLWSGMTEQFMNLSANEQLSLNLRACFFKPGFYSLGNITLAIIDKINSTTIPIKSNTHHYFVDIRTSSSSS</sequence>
<evidence type="ECO:0000259" key="2">
    <source>
        <dbReference type="Pfam" id="PF24546"/>
    </source>
</evidence>
<feature type="domain" description="TPPC8 third Ig-like" evidence="2">
    <location>
        <begin position="134"/>
        <end position="294"/>
    </location>
</feature>
<dbReference type="PANTHER" id="PTHR12975:SF6">
    <property type="entry name" value="TRAFFICKING PROTEIN PARTICLE COMPLEX SUBUNIT 8"/>
    <property type="match status" value="1"/>
</dbReference>
<dbReference type="AlphaFoldDB" id="A0A814JXU8"/>
<dbReference type="PANTHER" id="PTHR12975">
    <property type="entry name" value="TRANSPORT PROTEIN TRAPP"/>
    <property type="match status" value="1"/>
</dbReference>
<dbReference type="InterPro" id="IPR058540">
    <property type="entry name" value="Ig_TPPC8_3rd"/>
</dbReference>
<dbReference type="Pfam" id="PF24546">
    <property type="entry name" value="Ig_TPPC8_3rd"/>
    <property type="match status" value="1"/>
</dbReference>
<accession>A0A814JXU8</accession>
<dbReference type="EMBL" id="CAJNOG010000176">
    <property type="protein sequence ID" value="CAF1041753.1"/>
    <property type="molecule type" value="Genomic_DNA"/>
</dbReference>
<dbReference type="Pfam" id="PF24542">
    <property type="entry name" value="Ig_TPPC8_C"/>
    <property type="match status" value="1"/>
</dbReference>
<dbReference type="GO" id="GO:1990072">
    <property type="term" value="C:TRAPPIII protein complex"/>
    <property type="evidence" value="ECO:0007669"/>
    <property type="project" value="TreeGrafter"/>
</dbReference>
<dbReference type="Proteomes" id="UP000663845">
    <property type="component" value="Unassembled WGS sequence"/>
</dbReference>
<evidence type="ECO:0000259" key="1">
    <source>
        <dbReference type="Pfam" id="PF24542"/>
    </source>
</evidence>
<evidence type="ECO:0000313" key="3">
    <source>
        <dbReference type="EMBL" id="CAF1041753.1"/>
    </source>
</evidence>
<protein>
    <submittedName>
        <fullName evidence="3">Uncharacterized protein</fullName>
    </submittedName>
</protein>
<gene>
    <name evidence="3" type="ORF">JYZ213_LOCUS18178</name>
</gene>
<name>A0A814JXU8_9BILA</name>
<comment type="caution">
    <text evidence="3">The sequence shown here is derived from an EMBL/GenBank/DDBJ whole genome shotgun (WGS) entry which is preliminary data.</text>
</comment>